<evidence type="ECO:0000256" key="7">
    <source>
        <dbReference type="ARBA" id="ARBA00023136"/>
    </source>
</evidence>
<keyword evidence="4 8" id="KW-0812">Transmembrane</keyword>
<dbReference type="GO" id="GO:0006487">
    <property type="term" value="P:protein N-linked glycosylation"/>
    <property type="evidence" value="ECO:0007669"/>
    <property type="project" value="EnsemblFungi"/>
</dbReference>
<feature type="compositionally biased region" description="Basic and acidic residues" evidence="9">
    <location>
        <begin position="1"/>
        <end position="11"/>
    </location>
</feature>
<proteinExistence type="inferred from homology"/>
<evidence type="ECO:0000256" key="5">
    <source>
        <dbReference type="ARBA" id="ARBA00022824"/>
    </source>
</evidence>
<organism evidence="10 11">
    <name type="scientific">Uncinula necator</name>
    <name type="common">Grape powdery mildew</name>
    <dbReference type="NCBI Taxonomy" id="52586"/>
    <lineage>
        <taxon>Eukaryota</taxon>
        <taxon>Fungi</taxon>
        <taxon>Dikarya</taxon>
        <taxon>Ascomycota</taxon>
        <taxon>Pezizomycotina</taxon>
        <taxon>Leotiomycetes</taxon>
        <taxon>Erysiphales</taxon>
        <taxon>Erysiphaceae</taxon>
        <taxon>Erysiphe</taxon>
    </lineage>
</organism>
<sequence length="152" mass="17018">MAPRKSNREHTVISTAASKSYSSKASSSKVSPKASPVSDQHLTLQQIVLGVWDNYQEVTPQRIRLVDVFLTFLVIVGVLQFIYCLIAGNYPFNAFLSGFSATVGQFVLTTILRIQTNDKNNTEFKNISPERAFADYVFGSLILHFFCVNFIN</sequence>
<feature type="transmembrane region" description="Helical" evidence="8">
    <location>
        <begin position="133"/>
        <end position="151"/>
    </location>
</feature>
<name>A0A0B1P300_UNCNE</name>
<evidence type="ECO:0000256" key="2">
    <source>
        <dbReference type="ARBA" id="ARBA00004922"/>
    </source>
</evidence>
<keyword evidence="6 8" id="KW-1133">Transmembrane helix</keyword>
<comment type="function">
    <text evidence="8">Subunit of the oligosaccharyl transferase (OST) complex that catalyzes the initial transfer of a defined glycan (Glc(3)Man(9)GlcNAc(2) in eukaryotes) from the lipid carrier dolichol-pyrophosphate to an asparagine residue within an Asn-X-Ser/Thr consensus motif in nascent polypeptide chains, the first step in protein N-glycosylation. N-glycosylation occurs cotranslationally and the complex associates with the Sec61 complex at the channel-forming translocon complex that mediates protein translocation across the endoplasmic reticulum (ER). All subunits are required for a maximal enzyme activity.</text>
</comment>
<keyword evidence="5 8" id="KW-0256">Endoplasmic reticulum</keyword>
<evidence type="ECO:0000256" key="6">
    <source>
        <dbReference type="ARBA" id="ARBA00022989"/>
    </source>
</evidence>
<protein>
    <recommendedName>
        <fullName evidence="8">Dolichyl-diphosphooligosaccharide--protein glycosyltransferase subunit OST2</fullName>
        <shortName evidence="8">Oligosaccharyl transferase subunit OST2</shortName>
    </recommendedName>
</protein>
<dbReference type="HOGENOM" id="CLU_111220_0_0_1"/>
<evidence type="ECO:0000256" key="3">
    <source>
        <dbReference type="ARBA" id="ARBA00009386"/>
    </source>
</evidence>
<comment type="pathway">
    <text evidence="2 8">Protein modification; protein glycosylation.</text>
</comment>
<dbReference type="GO" id="GO:0008250">
    <property type="term" value="C:oligosaccharyltransferase complex"/>
    <property type="evidence" value="ECO:0007669"/>
    <property type="project" value="EnsemblFungi"/>
</dbReference>
<dbReference type="PANTHER" id="PTHR10705">
    <property type="entry name" value="DOLICHYL-DIPHOSPHOOLIGOSACCHARIDE--PROTEIN GLYCOSYLTRANSFERASE SUBUNIT DAD1"/>
    <property type="match status" value="1"/>
</dbReference>
<evidence type="ECO:0000313" key="11">
    <source>
        <dbReference type="Proteomes" id="UP000030854"/>
    </source>
</evidence>
<feature type="transmembrane region" description="Helical" evidence="8">
    <location>
        <begin position="65"/>
        <end position="88"/>
    </location>
</feature>
<keyword evidence="11" id="KW-1185">Reference proteome</keyword>
<comment type="similarity">
    <text evidence="3 8">Belongs to the DAD/OST2 family.</text>
</comment>
<dbReference type="PIRSF" id="PIRSF005588">
    <property type="entry name" value="DAD"/>
    <property type="match status" value="1"/>
</dbReference>
<accession>A0A0B1P300</accession>
<dbReference type="PANTHER" id="PTHR10705:SF0">
    <property type="entry name" value="DOLICHYL-DIPHOSPHOOLIGOSACCHARIDE--PROTEIN GLYCOSYLTRANSFERASE SUBUNIT DAD1"/>
    <property type="match status" value="1"/>
</dbReference>
<comment type="caution">
    <text evidence="10">The sequence shown here is derived from an EMBL/GenBank/DDBJ whole genome shotgun (WGS) entry which is preliminary data.</text>
</comment>
<dbReference type="Pfam" id="PF02109">
    <property type="entry name" value="DAD"/>
    <property type="match status" value="1"/>
</dbReference>
<dbReference type="UniPathway" id="UPA00378"/>
<dbReference type="AlphaFoldDB" id="A0A0B1P300"/>
<feature type="region of interest" description="Disordered" evidence="9">
    <location>
        <begin position="1"/>
        <end position="35"/>
    </location>
</feature>
<gene>
    <name evidence="10" type="ORF">EV44_g0744</name>
</gene>
<reference evidence="10 11" key="1">
    <citation type="journal article" date="2014" name="BMC Genomics">
        <title>Adaptive genomic structural variation in the grape powdery mildew pathogen, Erysiphe necator.</title>
        <authorList>
            <person name="Jones L."/>
            <person name="Riaz S."/>
            <person name="Morales-Cruz A."/>
            <person name="Amrine K.C."/>
            <person name="McGuire B."/>
            <person name="Gubler W.D."/>
            <person name="Walker M.A."/>
            <person name="Cantu D."/>
        </authorList>
    </citation>
    <scope>NUCLEOTIDE SEQUENCE [LARGE SCALE GENOMIC DNA]</scope>
    <source>
        <strain evidence="11">c</strain>
    </source>
</reference>
<keyword evidence="7 8" id="KW-0472">Membrane</keyword>
<evidence type="ECO:0000313" key="10">
    <source>
        <dbReference type="EMBL" id="KHJ31054.1"/>
    </source>
</evidence>
<evidence type="ECO:0000256" key="9">
    <source>
        <dbReference type="SAM" id="MobiDB-lite"/>
    </source>
</evidence>
<dbReference type="STRING" id="52586.A0A0B1P300"/>
<feature type="compositionally biased region" description="Low complexity" evidence="9">
    <location>
        <begin position="14"/>
        <end position="35"/>
    </location>
</feature>
<comment type="subunit">
    <text evidence="8">Component of the oligosaccharyltransferase (OST) complex.</text>
</comment>
<evidence type="ECO:0000256" key="1">
    <source>
        <dbReference type="ARBA" id="ARBA00004477"/>
    </source>
</evidence>
<comment type="subcellular location">
    <subcellularLocation>
        <location evidence="1 8">Endoplasmic reticulum membrane</location>
        <topology evidence="1 8">Multi-pass membrane protein</topology>
    </subcellularLocation>
</comment>
<evidence type="ECO:0000256" key="4">
    <source>
        <dbReference type="ARBA" id="ARBA00022692"/>
    </source>
</evidence>
<dbReference type="EMBL" id="JNVN01003304">
    <property type="protein sequence ID" value="KHJ31054.1"/>
    <property type="molecule type" value="Genomic_DNA"/>
</dbReference>
<comment type="caution">
    <text evidence="8">Lacks conserved residue(s) required for the propagation of feature annotation.</text>
</comment>
<dbReference type="OMA" id="QFIYCLI"/>
<dbReference type="Proteomes" id="UP000030854">
    <property type="component" value="Unassembled WGS sequence"/>
</dbReference>
<dbReference type="InterPro" id="IPR003038">
    <property type="entry name" value="DAD/Ost2"/>
</dbReference>
<evidence type="ECO:0000256" key="8">
    <source>
        <dbReference type="RuleBase" id="RU361136"/>
    </source>
</evidence>